<comment type="caution">
    <text evidence="3">The sequence shown here is derived from an EMBL/GenBank/DDBJ whole genome shotgun (WGS) entry which is preliminary data.</text>
</comment>
<keyword evidence="2" id="KW-0460">Magnesium</keyword>
<evidence type="ECO:0000313" key="4">
    <source>
        <dbReference type="Proteomes" id="UP000631670"/>
    </source>
</evidence>
<sequence>MAELYFPFPVHSEIGHEDYDREAARWLSRCSDLPQEQLDAIVGSRVAAATAFLASPATPELLKPTAVWSAVYLLVDDVLEAAPSEEAAIMAACGQRVWDDPNGPVPDTPITAVVQQNARELLTLATPAQRQRLRATHQQYFAAIVTEHLLETVEQSPSVEVYAGVREAASIMAALSAVVEFASGMDIPEHEYHRPQVRAFSQAAHLAAGWTNDVVAFAKDVREGHHNLVTVLAHRSGRDARESVDAAVAVISRALYAMNELSQILLREGSPALRAYVRSMIRLVGVFIPWQLRSPRYAAVQTDEPLTITSIPPADAHVPPDIAAIAWWWDHLPVRDAV</sequence>
<keyword evidence="4" id="KW-1185">Reference proteome</keyword>
<dbReference type="PANTHER" id="PTHR35201">
    <property type="entry name" value="TERPENE SYNTHASE"/>
    <property type="match status" value="1"/>
</dbReference>
<dbReference type="EC" id="4.2.3.-" evidence="2"/>
<dbReference type="PANTHER" id="PTHR35201:SF4">
    <property type="entry name" value="BETA-PINACENE SYNTHASE-RELATED"/>
    <property type="match status" value="1"/>
</dbReference>
<proteinExistence type="inferred from homology"/>
<evidence type="ECO:0000256" key="2">
    <source>
        <dbReference type="RuleBase" id="RU366034"/>
    </source>
</evidence>
<dbReference type="Pfam" id="PF19086">
    <property type="entry name" value="Terpene_syn_C_2"/>
    <property type="match status" value="1"/>
</dbReference>
<evidence type="ECO:0000313" key="3">
    <source>
        <dbReference type="EMBL" id="MBE1496271.1"/>
    </source>
</evidence>
<organism evidence="3 4">
    <name type="scientific">Amycolatopsis lexingtonensis</name>
    <dbReference type="NCBI Taxonomy" id="218822"/>
    <lineage>
        <taxon>Bacteria</taxon>
        <taxon>Bacillati</taxon>
        <taxon>Actinomycetota</taxon>
        <taxon>Actinomycetes</taxon>
        <taxon>Pseudonocardiales</taxon>
        <taxon>Pseudonocardiaceae</taxon>
        <taxon>Amycolatopsis</taxon>
    </lineage>
</organism>
<comment type="similarity">
    <text evidence="2">Belongs to the terpene synthase family.</text>
</comment>
<reference evidence="3 4" key="1">
    <citation type="submission" date="2020-10" db="EMBL/GenBank/DDBJ databases">
        <title>Sequencing the genomes of 1000 actinobacteria strains.</title>
        <authorList>
            <person name="Klenk H.-P."/>
        </authorList>
    </citation>
    <scope>NUCLEOTIDE SEQUENCE [LARGE SCALE GENOMIC DNA]</scope>
    <source>
        <strain evidence="3 4">DSM 44653</strain>
    </source>
</reference>
<keyword evidence="1 2" id="KW-0456">Lyase</keyword>
<name>A0ABR9HZC3_9PSEU</name>
<dbReference type="SUPFAM" id="SSF48576">
    <property type="entry name" value="Terpenoid synthases"/>
    <property type="match status" value="1"/>
</dbReference>
<dbReference type="EMBL" id="JADBEG010000001">
    <property type="protein sequence ID" value="MBE1496271.1"/>
    <property type="molecule type" value="Genomic_DNA"/>
</dbReference>
<dbReference type="InterPro" id="IPR034686">
    <property type="entry name" value="Terpene_cyclase-like_2"/>
</dbReference>
<dbReference type="InterPro" id="IPR008949">
    <property type="entry name" value="Isoprenoid_synthase_dom_sf"/>
</dbReference>
<protein>
    <recommendedName>
        <fullName evidence="2">Terpene synthase</fullName>
        <ecNumber evidence="2">4.2.3.-</ecNumber>
    </recommendedName>
</protein>
<dbReference type="Gene3D" id="1.10.600.10">
    <property type="entry name" value="Farnesyl Diphosphate Synthase"/>
    <property type="match status" value="1"/>
</dbReference>
<keyword evidence="2" id="KW-0479">Metal-binding</keyword>
<gene>
    <name evidence="3" type="ORF">H4696_003371</name>
</gene>
<dbReference type="RefSeq" id="WP_086858400.1">
    <property type="nucleotide sequence ID" value="NZ_JADBEG010000001.1"/>
</dbReference>
<accession>A0ABR9HZC3</accession>
<evidence type="ECO:0000256" key="1">
    <source>
        <dbReference type="ARBA" id="ARBA00023239"/>
    </source>
</evidence>
<comment type="cofactor">
    <cofactor evidence="2">
        <name>Mg(2+)</name>
        <dbReference type="ChEBI" id="CHEBI:18420"/>
    </cofactor>
</comment>
<dbReference type="Proteomes" id="UP000631670">
    <property type="component" value="Unassembled WGS sequence"/>
</dbReference>